<evidence type="ECO:0000256" key="1">
    <source>
        <dbReference type="SAM" id="MobiDB-lite"/>
    </source>
</evidence>
<evidence type="ECO:0000313" key="2">
    <source>
        <dbReference type="Proteomes" id="UP000887565"/>
    </source>
</evidence>
<evidence type="ECO:0000313" key="3">
    <source>
        <dbReference type="WBParaSite" id="nRc.2.0.1.t05483-RA"/>
    </source>
</evidence>
<keyword evidence="2" id="KW-1185">Reference proteome</keyword>
<reference evidence="3" key="1">
    <citation type="submission" date="2022-11" db="UniProtKB">
        <authorList>
            <consortium name="WormBaseParasite"/>
        </authorList>
    </citation>
    <scope>IDENTIFICATION</scope>
</reference>
<proteinExistence type="predicted"/>
<sequence>MTPKMVDKAPWNTGQPSRYSPLSRRAYGANVGVGNVSRKVNRETNCHNQRNHRNAVQIDRPQRHEAVDADISDTLIQAKKFSHQAKQIIRQLKHSLRLIIKTEVKLGGLLTTIWACIPSAQKSSII</sequence>
<feature type="region of interest" description="Disordered" evidence="1">
    <location>
        <begin position="1"/>
        <end position="22"/>
    </location>
</feature>
<protein>
    <submittedName>
        <fullName evidence="3">Uncharacterized protein</fullName>
    </submittedName>
</protein>
<dbReference type="AlphaFoldDB" id="A0A915HVP3"/>
<name>A0A915HVP3_ROMCU</name>
<dbReference type="WBParaSite" id="nRc.2.0.1.t05483-RA">
    <property type="protein sequence ID" value="nRc.2.0.1.t05483-RA"/>
    <property type="gene ID" value="nRc.2.0.1.g05483"/>
</dbReference>
<accession>A0A915HVP3</accession>
<organism evidence="2 3">
    <name type="scientific">Romanomermis culicivorax</name>
    <name type="common">Nematode worm</name>
    <dbReference type="NCBI Taxonomy" id="13658"/>
    <lineage>
        <taxon>Eukaryota</taxon>
        <taxon>Metazoa</taxon>
        <taxon>Ecdysozoa</taxon>
        <taxon>Nematoda</taxon>
        <taxon>Enoplea</taxon>
        <taxon>Dorylaimia</taxon>
        <taxon>Mermithida</taxon>
        <taxon>Mermithoidea</taxon>
        <taxon>Mermithidae</taxon>
        <taxon>Romanomermis</taxon>
    </lineage>
</organism>
<dbReference type="Proteomes" id="UP000887565">
    <property type="component" value="Unplaced"/>
</dbReference>